<gene>
    <name evidence="1" type="ORF">DSO57_1021845</name>
</gene>
<organism evidence="1 2">
    <name type="scientific">Entomophthora muscae</name>
    <dbReference type="NCBI Taxonomy" id="34485"/>
    <lineage>
        <taxon>Eukaryota</taxon>
        <taxon>Fungi</taxon>
        <taxon>Fungi incertae sedis</taxon>
        <taxon>Zoopagomycota</taxon>
        <taxon>Entomophthoromycotina</taxon>
        <taxon>Entomophthoromycetes</taxon>
        <taxon>Entomophthorales</taxon>
        <taxon>Entomophthoraceae</taxon>
        <taxon>Entomophthora</taxon>
    </lineage>
</organism>
<reference evidence="1" key="1">
    <citation type="submission" date="2022-04" db="EMBL/GenBank/DDBJ databases">
        <title>Genome of the entomopathogenic fungus Entomophthora muscae.</title>
        <authorList>
            <person name="Elya C."/>
            <person name="Lovett B.R."/>
            <person name="Lee E."/>
            <person name="Macias A.M."/>
            <person name="Hajek A.E."/>
            <person name="De Bivort B.L."/>
            <person name="Kasson M.T."/>
            <person name="De Fine Licht H.H."/>
            <person name="Stajich J.E."/>
        </authorList>
    </citation>
    <scope>NUCLEOTIDE SEQUENCE</scope>
    <source>
        <strain evidence="1">Berkeley</strain>
    </source>
</reference>
<dbReference type="Proteomes" id="UP001165960">
    <property type="component" value="Unassembled WGS sequence"/>
</dbReference>
<proteinExistence type="predicted"/>
<evidence type="ECO:0000313" key="1">
    <source>
        <dbReference type="EMBL" id="KAJ9049697.1"/>
    </source>
</evidence>
<dbReference type="EMBL" id="QTSX02007207">
    <property type="protein sequence ID" value="KAJ9049697.1"/>
    <property type="molecule type" value="Genomic_DNA"/>
</dbReference>
<evidence type="ECO:0000313" key="2">
    <source>
        <dbReference type="Proteomes" id="UP001165960"/>
    </source>
</evidence>
<comment type="caution">
    <text evidence="1">The sequence shown here is derived from an EMBL/GenBank/DDBJ whole genome shotgun (WGS) entry which is preliminary data.</text>
</comment>
<protein>
    <submittedName>
        <fullName evidence="1">Uncharacterized protein</fullName>
    </submittedName>
</protein>
<keyword evidence="2" id="KW-1185">Reference proteome</keyword>
<name>A0ACC2RI21_9FUNG</name>
<sequence length="490" mass="57234">MDLLQFEDNGERNVVQSYEDTVKHINDPIHVLFTISCFKIFAFLKKIKVLILTFIKGYIQLDASVLEFIDTRQFQRLRGLHQMGTAYLVFPGASHRRFEHSIGVSHLAGTLLKKISVSQPELDINSKDIRCVELAGLCHDLGHGPFSHLFDHGFIQQVYPGEKWTHEQGSNMMLDYLIDDNNIDIEEDSIRLIKSLILGERPEITQFREKGFLFDIVANQRNSVDVDKFDYIQRDCHNIGIKSSYDTNRLMTFCRVIDNQLCYNQKEVYNLYEMFHTRYSLFKRIYCHRVARALDLMVCEVLLLAQPVMKLAEKIHDAEEYLYLNDSILDEIARSKTEELKAARELLKRIHKRDLYKFVDQVLIPKEFKDKINQVKITESFISSHQSDGHVKLRPQDLALDWTKLNYGKEDRNPVDHVKFFSKYDTTSARHISKDMVSYLVPEQFSEMTLRVFAKDKTKIKAIQVAFRRALLPFGLSFDDIFTYPSQPPL</sequence>
<accession>A0ACC2RI21</accession>